<dbReference type="Proteomes" id="UP000232722">
    <property type="component" value="Unassembled WGS sequence"/>
</dbReference>
<evidence type="ECO:0000259" key="1">
    <source>
        <dbReference type="Pfam" id="PF14529"/>
    </source>
</evidence>
<dbReference type="EMBL" id="LLXJ01006953">
    <property type="protein sequence ID" value="PKB93944.1"/>
    <property type="molecule type" value="Genomic_DNA"/>
</dbReference>
<protein>
    <recommendedName>
        <fullName evidence="1">Endonuclease/exonuclease/phosphatase domain-containing protein</fullName>
    </recommendedName>
</protein>
<comment type="caution">
    <text evidence="2">The sequence shown here is derived from an EMBL/GenBank/DDBJ whole genome shotgun (WGS) entry which is preliminary data.</text>
</comment>
<accession>A0A2N0NHB1</accession>
<feature type="non-terminal residue" evidence="2">
    <location>
        <position position="367"/>
    </location>
</feature>
<organism evidence="2 3">
    <name type="scientific">Rhizophagus irregularis</name>
    <dbReference type="NCBI Taxonomy" id="588596"/>
    <lineage>
        <taxon>Eukaryota</taxon>
        <taxon>Fungi</taxon>
        <taxon>Fungi incertae sedis</taxon>
        <taxon>Mucoromycota</taxon>
        <taxon>Glomeromycotina</taxon>
        <taxon>Glomeromycetes</taxon>
        <taxon>Glomerales</taxon>
        <taxon>Glomeraceae</taxon>
        <taxon>Rhizophagus</taxon>
    </lineage>
</organism>
<evidence type="ECO:0000313" key="2">
    <source>
        <dbReference type="EMBL" id="PKB93944.1"/>
    </source>
</evidence>
<proteinExistence type="predicted"/>
<gene>
    <name evidence="2" type="ORF">RhiirA5_439958</name>
</gene>
<dbReference type="Pfam" id="PF14529">
    <property type="entry name" value="Exo_endo_phos_2"/>
    <property type="match status" value="1"/>
</dbReference>
<reference evidence="2 3" key="2">
    <citation type="submission" date="2017-09" db="EMBL/GenBank/DDBJ databases">
        <title>Extensive intraspecific genome diversity in a model arbuscular mycorrhizal fungus.</title>
        <authorList>
            <person name="Chen E.C."/>
            <person name="Morin E."/>
            <person name="Beaudet D."/>
            <person name="Noel J."/>
            <person name="Ndikumana S."/>
            <person name="Charron P."/>
            <person name="St-Onge C."/>
            <person name="Giorgi J."/>
            <person name="Grigoriev I.V."/>
            <person name="Roux C."/>
            <person name="Martin F.M."/>
            <person name="Corradi N."/>
        </authorList>
    </citation>
    <scope>NUCLEOTIDE SEQUENCE [LARGE SCALE GENOMIC DNA]</scope>
    <source>
        <strain evidence="2 3">A5</strain>
    </source>
</reference>
<name>A0A2N0NHB1_9GLOM</name>
<sequence>IDPWKGHLLKLDLFFHQTKISIISVYIPPYHSIHYKERDAIFAQLNLWLDKARSNNYHVVILGDFNADELSHSHLPQHHLKILRSLSSRYFTDHQSHISSFSGPSPTFYHQNGSSRLDYIWSSPGFPAPSLFSHVESCPKLNDNPFTDHRVLITAFDFSSCFATLAKARLKQKSEQRTIFLYKNLKDDTWDKFSIEVNSRLEFRPAQISQMINSLSTQLSLLKSLLKDYTIPTYSTTPLPAFIKFLRSQKTLVSAYLSTQFQQHRVDSIEYYTALRDEHFSTSPGSFISSALSVEHRSIVLDRVLVVIDSKPTLLTDPSDIKQAAINHFQSVITPPLVQYSSMDSFSPRWQRAYIPLSDIDSSLYIS</sequence>
<dbReference type="VEuPathDB" id="FungiDB:RhiirA1_484284"/>
<feature type="non-terminal residue" evidence="2">
    <location>
        <position position="1"/>
    </location>
</feature>
<dbReference type="Gene3D" id="3.60.10.10">
    <property type="entry name" value="Endonuclease/exonuclease/phosphatase"/>
    <property type="match status" value="1"/>
</dbReference>
<evidence type="ECO:0000313" key="3">
    <source>
        <dbReference type="Proteomes" id="UP000232722"/>
    </source>
</evidence>
<reference evidence="2 3" key="1">
    <citation type="submission" date="2016-04" db="EMBL/GenBank/DDBJ databases">
        <title>Genome analyses suggest a sexual origin of heterokaryosis in a supposedly ancient asexual fungus.</title>
        <authorList>
            <person name="Ropars J."/>
            <person name="Sedzielewska K."/>
            <person name="Noel J."/>
            <person name="Charron P."/>
            <person name="Farinelli L."/>
            <person name="Marton T."/>
            <person name="Kruger M."/>
            <person name="Pelin A."/>
            <person name="Brachmann A."/>
            <person name="Corradi N."/>
        </authorList>
    </citation>
    <scope>NUCLEOTIDE SEQUENCE [LARGE SCALE GENOMIC DNA]</scope>
    <source>
        <strain evidence="2 3">A5</strain>
    </source>
</reference>
<dbReference type="SUPFAM" id="SSF56219">
    <property type="entry name" value="DNase I-like"/>
    <property type="match status" value="1"/>
</dbReference>
<dbReference type="GO" id="GO:0003824">
    <property type="term" value="F:catalytic activity"/>
    <property type="evidence" value="ECO:0007669"/>
    <property type="project" value="InterPro"/>
</dbReference>
<feature type="domain" description="Endonuclease/exonuclease/phosphatase" evidence="1">
    <location>
        <begin position="20"/>
        <end position="151"/>
    </location>
</feature>
<dbReference type="InterPro" id="IPR036691">
    <property type="entry name" value="Endo/exonu/phosph_ase_sf"/>
</dbReference>
<dbReference type="InterPro" id="IPR005135">
    <property type="entry name" value="Endo/exonuclease/phosphatase"/>
</dbReference>
<dbReference type="AlphaFoldDB" id="A0A2N0NHB1"/>